<dbReference type="SUPFAM" id="SSF82282">
    <property type="entry name" value="Homocysteine S-methyltransferase"/>
    <property type="match status" value="1"/>
</dbReference>
<dbReference type="GO" id="GO:0032259">
    <property type="term" value="P:methylation"/>
    <property type="evidence" value="ECO:0007669"/>
    <property type="project" value="UniProtKB-KW"/>
</dbReference>
<dbReference type="Pfam" id="PF02574">
    <property type="entry name" value="S-methyl_trans"/>
    <property type="match status" value="1"/>
</dbReference>
<accession>A0A160TVF9</accession>
<feature type="compositionally biased region" description="Basic and acidic residues" evidence="3">
    <location>
        <begin position="323"/>
        <end position="334"/>
    </location>
</feature>
<dbReference type="EC" id="2.1.1.5" evidence="5"/>
<dbReference type="Gene3D" id="3.20.20.330">
    <property type="entry name" value="Homocysteine-binding-like domain"/>
    <property type="match status" value="1"/>
</dbReference>
<dbReference type="NCBIfam" id="NF005718">
    <property type="entry name" value="PRK07534.1"/>
    <property type="match status" value="1"/>
</dbReference>
<feature type="domain" description="Hcy-binding" evidence="4">
    <location>
        <begin position="2"/>
        <end position="293"/>
    </location>
</feature>
<dbReference type="PANTHER" id="PTHR11103:SF18">
    <property type="entry name" value="SLR1189 PROTEIN"/>
    <property type="match status" value="1"/>
</dbReference>
<sequence>MPQIQELLQQRDWLLADGATGTNYFDMGLQAGDAPELWNTDHVDRVADLHRRFISAGADIVLTNTFGGTRYRLQLHGAQDRVIELNDAAAAIAREEADRADHPVVVAGSIGPTGEIMQPVGNLSLQDATEAFAEQAQALSSGGVDVLWLETLSSKEEMRAAGQAAAATGLPVVATMTFDTNGSTMMGVSPMELVALYREMVPRLVAFGANCGIGAADLLGALLAMVRQIDDSDILVAKSNCGIPAYVDGRIQYSGTPELMAEYARLALNAGARIIGGCCGTTPNHLKAMRLALESHQKSEVPNIDTVVGELGPITEGTRARCLDMHDSPKPERVRKGRRRRGR</sequence>
<feature type="region of interest" description="Disordered" evidence="3">
    <location>
        <begin position="323"/>
        <end position="343"/>
    </location>
</feature>
<evidence type="ECO:0000256" key="3">
    <source>
        <dbReference type="SAM" id="MobiDB-lite"/>
    </source>
</evidence>
<name>A0A160TVF9_9ZZZZ</name>
<dbReference type="PROSITE" id="PS50970">
    <property type="entry name" value="HCY"/>
    <property type="match status" value="1"/>
</dbReference>
<gene>
    <name evidence="5" type="ORF">MGWOODY_XGa1559</name>
</gene>
<keyword evidence="2 5" id="KW-0808">Transferase</keyword>
<dbReference type="EMBL" id="CZRL01000135">
    <property type="protein sequence ID" value="CUS55335.1"/>
    <property type="molecule type" value="Genomic_DNA"/>
</dbReference>
<dbReference type="GO" id="GO:0047150">
    <property type="term" value="F:betaine-homocysteine S-methyltransferase activity"/>
    <property type="evidence" value="ECO:0007669"/>
    <property type="project" value="UniProtKB-EC"/>
</dbReference>
<organism evidence="5">
    <name type="scientific">hydrothermal vent metagenome</name>
    <dbReference type="NCBI Taxonomy" id="652676"/>
    <lineage>
        <taxon>unclassified sequences</taxon>
        <taxon>metagenomes</taxon>
        <taxon>ecological metagenomes</taxon>
    </lineage>
</organism>
<dbReference type="AlphaFoldDB" id="A0A160TVF9"/>
<evidence type="ECO:0000313" key="5">
    <source>
        <dbReference type="EMBL" id="CUS55335.1"/>
    </source>
</evidence>
<evidence type="ECO:0000259" key="4">
    <source>
        <dbReference type="PROSITE" id="PS50970"/>
    </source>
</evidence>
<dbReference type="InterPro" id="IPR036589">
    <property type="entry name" value="HCY_dom_sf"/>
</dbReference>
<dbReference type="InterPro" id="IPR003726">
    <property type="entry name" value="HCY_dom"/>
</dbReference>
<evidence type="ECO:0000256" key="2">
    <source>
        <dbReference type="ARBA" id="ARBA00022679"/>
    </source>
</evidence>
<protein>
    <submittedName>
        <fullName evidence="5">Betaine--homocysteine S-methyltransferase</fullName>
        <ecNumber evidence="5">2.1.1.5</ecNumber>
    </submittedName>
</protein>
<dbReference type="PANTHER" id="PTHR11103">
    <property type="entry name" value="SLR1189 PROTEIN"/>
    <property type="match status" value="1"/>
</dbReference>
<reference evidence="5" key="1">
    <citation type="submission" date="2015-10" db="EMBL/GenBank/DDBJ databases">
        <authorList>
            <person name="Gilbert D.G."/>
        </authorList>
    </citation>
    <scope>NUCLEOTIDE SEQUENCE</scope>
</reference>
<evidence type="ECO:0000256" key="1">
    <source>
        <dbReference type="ARBA" id="ARBA00022603"/>
    </source>
</evidence>
<proteinExistence type="predicted"/>
<keyword evidence="1 5" id="KW-0489">Methyltransferase</keyword>